<gene>
    <name evidence="3" type="ORF">HJ583_007780</name>
</gene>
<evidence type="ECO:0000256" key="1">
    <source>
        <dbReference type="SAM" id="SignalP"/>
    </source>
</evidence>
<dbReference type="InterPro" id="IPR033932">
    <property type="entry name" value="YtcJ-like"/>
</dbReference>
<evidence type="ECO:0000259" key="2">
    <source>
        <dbReference type="Pfam" id="PF07969"/>
    </source>
</evidence>
<dbReference type="PANTHER" id="PTHR22642">
    <property type="entry name" value="IMIDAZOLONEPROPIONASE"/>
    <property type="match status" value="1"/>
</dbReference>
<comment type="caution">
    <text evidence="3">The sequence shown here is derived from an EMBL/GenBank/DDBJ whole genome shotgun (WGS) entry which is preliminary data.</text>
</comment>
<dbReference type="EMBL" id="JABCSC020000002">
    <property type="protein sequence ID" value="NSL54920.1"/>
    <property type="molecule type" value="Genomic_DNA"/>
</dbReference>
<dbReference type="InterPro" id="IPR011059">
    <property type="entry name" value="Metal-dep_hydrolase_composite"/>
</dbReference>
<dbReference type="Pfam" id="PF07969">
    <property type="entry name" value="Amidohydro_3"/>
    <property type="match status" value="1"/>
</dbReference>
<dbReference type="CDD" id="cd01300">
    <property type="entry name" value="YtcJ_like"/>
    <property type="match status" value="1"/>
</dbReference>
<dbReference type="InterPro" id="IPR013108">
    <property type="entry name" value="Amidohydro_3"/>
</dbReference>
<organism evidence="3 4">
    <name type="scientific">Uliginosibacterium aquaticum</name>
    <dbReference type="NCBI Taxonomy" id="2731212"/>
    <lineage>
        <taxon>Bacteria</taxon>
        <taxon>Pseudomonadati</taxon>
        <taxon>Pseudomonadota</taxon>
        <taxon>Betaproteobacteria</taxon>
        <taxon>Rhodocyclales</taxon>
        <taxon>Zoogloeaceae</taxon>
        <taxon>Uliginosibacterium</taxon>
    </lineage>
</organism>
<dbReference type="SUPFAM" id="SSF51338">
    <property type="entry name" value="Composite domain of metallo-dependent hydrolases"/>
    <property type="match status" value="1"/>
</dbReference>
<dbReference type="SUPFAM" id="SSF51556">
    <property type="entry name" value="Metallo-dependent hydrolases"/>
    <property type="match status" value="1"/>
</dbReference>
<protein>
    <submittedName>
        <fullName evidence="3">Amidohydrolase</fullName>
    </submittedName>
</protein>
<keyword evidence="1" id="KW-0732">Signal</keyword>
<feature type="chain" id="PRO_5046168458" evidence="1">
    <location>
        <begin position="24"/>
        <end position="655"/>
    </location>
</feature>
<dbReference type="RefSeq" id="WP_170021416.1">
    <property type="nucleotide sequence ID" value="NZ_JABCSC020000002.1"/>
</dbReference>
<dbReference type="Proteomes" id="UP000778523">
    <property type="component" value="Unassembled WGS sequence"/>
</dbReference>
<feature type="domain" description="Amidohydrolase 3" evidence="2">
    <location>
        <begin position="97"/>
        <end position="588"/>
    </location>
</feature>
<dbReference type="PANTHER" id="PTHR22642:SF2">
    <property type="entry name" value="PROTEIN LONG AFTER FAR-RED 3"/>
    <property type="match status" value="1"/>
</dbReference>
<evidence type="ECO:0000313" key="4">
    <source>
        <dbReference type="Proteomes" id="UP000778523"/>
    </source>
</evidence>
<keyword evidence="4" id="KW-1185">Reference proteome</keyword>
<feature type="signal peptide" evidence="1">
    <location>
        <begin position="1"/>
        <end position="23"/>
    </location>
</feature>
<dbReference type="InterPro" id="IPR032466">
    <property type="entry name" value="Metal_Hydrolase"/>
</dbReference>
<dbReference type="Gene3D" id="3.20.20.140">
    <property type="entry name" value="Metal-dependent hydrolases"/>
    <property type="match status" value="1"/>
</dbReference>
<accession>A0ABX2IE57</accession>
<reference evidence="3 4" key="1">
    <citation type="submission" date="2020-06" db="EMBL/GenBank/DDBJ databases">
        <title>Draft genome of Uliginosibacterium sp. IMCC34675.</title>
        <authorList>
            <person name="Song J."/>
        </authorList>
    </citation>
    <scope>NUCLEOTIDE SEQUENCE [LARGE SCALE GENOMIC DNA]</scope>
    <source>
        <strain evidence="3 4">IMCC34675</strain>
    </source>
</reference>
<evidence type="ECO:0000313" key="3">
    <source>
        <dbReference type="EMBL" id="NSL54920.1"/>
    </source>
</evidence>
<name>A0ABX2IE57_9RHOO</name>
<proteinExistence type="predicted"/>
<dbReference type="Gene3D" id="2.30.40.10">
    <property type="entry name" value="Urease, subunit C, domain 1"/>
    <property type="match status" value="1"/>
</dbReference>
<dbReference type="Gene3D" id="3.10.310.70">
    <property type="match status" value="1"/>
</dbReference>
<sequence>MKPQHFRLALGLSAVLASLAAHADGAANALIMPAEAPVTQQAEIVIYPAKRVITMEKKQPEAAAVAVSGKRILAVGTVEELKRQAGTRSVRVDESFKDKIIMPGFLDQHLHPVLGALTLATEIIAPEDWALPGRTVLAANSEAEYRSRLKAADAALKDPNEPLISWGYHKLWHGKLDRATLDQISSTRPIIIWQRSCHEFIVNTAALKYLNITEADVTGKGDASKMANFAEGHFWEQGLNLVAGKILKVMASPERLSFGLRQMVAYEHSHGVTAYNEPGAIVTPDMWKLYQQILGADSVPMYTTFLADGRAIIDRVGLDAGLDEVEKTIALAPEDAGGKVMFFPKQIKLFADGAIISQLMQMKQPYTDGHHGEWIIPPAELEKRAKLFWDAGYQIHVHVNGDLGLEVVLATLKKRMKEAPRQDHRFVVVHFANSNEQQIAKIGKLGAIVSANPYYPTAFADKYADGLGKERADKMVRAASVLKVTPHLSFHSDLPMAPSDPLYLAWTAVNRITQSGRVAAPEQRISVDAALRGVTIEAAYSWRKEDLLGSIKPGKIANLTVLEADPYKVDPKKLKDIPVWGTVFEGRVFPVPAAYRAKPGGEMPKFGGRNTTNAVLGKRVSESFQHAHDDGDEACHLAELSQLAVLAYSENLAGR</sequence>